<reference evidence="1" key="2">
    <citation type="submission" date="2020-11" db="EMBL/GenBank/DDBJ databases">
        <authorList>
            <person name="McCartney M.A."/>
            <person name="Auch B."/>
            <person name="Kono T."/>
            <person name="Mallez S."/>
            <person name="Becker A."/>
            <person name="Gohl D.M."/>
            <person name="Silverstein K.A.T."/>
            <person name="Koren S."/>
            <person name="Bechman K.B."/>
            <person name="Herman A."/>
            <person name="Abrahante J.E."/>
            <person name="Garbe J."/>
        </authorList>
    </citation>
    <scope>NUCLEOTIDE SEQUENCE</scope>
    <source>
        <strain evidence="1">Duluth1</strain>
        <tissue evidence="1">Whole animal</tissue>
    </source>
</reference>
<sequence>MDDRMTTEKKLMLMRCQLLLQNAQGENSILVAKAKLRKSNRKVAKKCINTD</sequence>
<dbReference type="AlphaFoldDB" id="A0A9D4KQT1"/>
<evidence type="ECO:0000313" key="1">
    <source>
        <dbReference type="EMBL" id="KAH3843844.1"/>
    </source>
</evidence>
<gene>
    <name evidence="1" type="ORF">DPMN_117375</name>
</gene>
<comment type="caution">
    <text evidence="1">The sequence shown here is derived from an EMBL/GenBank/DDBJ whole genome shotgun (WGS) entry which is preliminary data.</text>
</comment>
<reference evidence="1" key="1">
    <citation type="journal article" date="2019" name="bioRxiv">
        <title>The Genome of the Zebra Mussel, Dreissena polymorpha: A Resource for Invasive Species Research.</title>
        <authorList>
            <person name="McCartney M.A."/>
            <person name="Auch B."/>
            <person name="Kono T."/>
            <person name="Mallez S."/>
            <person name="Zhang Y."/>
            <person name="Obille A."/>
            <person name="Becker A."/>
            <person name="Abrahante J.E."/>
            <person name="Garbe J."/>
            <person name="Badalamenti J.P."/>
            <person name="Herman A."/>
            <person name="Mangelson H."/>
            <person name="Liachko I."/>
            <person name="Sullivan S."/>
            <person name="Sone E.D."/>
            <person name="Koren S."/>
            <person name="Silverstein K.A.T."/>
            <person name="Beckman K.B."/>
            <person name="Gohl D.M."/>
        </authorList>
    </citation>
    <scope>NUCLEOTIDE SEQUENCE</scope>
    <source>
        <strain evidence="1">Duluth1</strain>
        <tissue evidence="1">Whole animal</tissue>
    </source>
</reference>
<dbReference type="Proteomes" id="UP000828390">
    <property type="component" value="Unassembled WGS sequence"/>
</dbReference>
<keyword evidence="2" id="KW-1185">Reference proteome</keyword>
<proteinExistence type="predicted"/>
<organism evidence="1 2">
    <name type="scientific">Dreissena polymorpha</name>
    <name type="common">Zebra mussel</name>
    <name type="synonym">Mytilus polymorpha</name>
    <dbReference type="NCBI Taxonomy" id="45954"/>
    <lineage>
        <taxon>Eukaryota</taxon>
        <taxon>Metazoa</taxon>
        <taxon>Spiralia</taxon>
        <taxon>Lophotrochozoa</taxon>
        <taxon>Mollusca</taxon>
        <taxon>Bivalvia</taxon>
        <taxon>Autobranchia</taxon>
        <taxon>Heteroconchia</taxon>
        <taxon>Euheterodonta</taxon>
        <taxon>Imparidentia</taxon>
        <taxon>Neoheterodontei</taxon>
        <taxon>Myida</taxon>
        <taxon>Dreissenoidea</taxon>
        <taxon>Dreissenidae</taxon>
        <taxon>Dreissena</taxon>
    </lineage>
</organism>
<dbReference type="EMBL" id="JAIWYP010000004">
    <property type="protein sequence ID" value="KAH3843844.1"/>
    <property type="molecule type" value="Genomic_DNA"/>
</dbReference>
<evidence type="ECO:0000313" key="2">
    <source>
        <dbReference type="Proteomes" id="UP000828390"/>
    </source>
</evidence>
<protein>
    <submittedName>
        <fullName evidence="1">Uncharacterized protein</fullName>
    </submittedName>
</protein>
<name>A0A9D4KQT1_DREPO</name>
<accession>A0A9D4KQT1</accession>